<evidence type="ECO:0000313" key="7">
    <source>
        <dbReference type="Proteomes" id="UP000198694"/>
    </source>
</evidence>
<dbReference type="Gene3D" id="2.60.120.10">
    <property type="entry name" value="Jelly Rolls"/>
    <property type="match status" value="1"/>
</dbReference>
<dbReference type="InterPro" id="IPR000644">
    <property type="entry name" value="CBS_dom"/>
</dbReference>
<evidence type="ECO:0000313" key="6">
    <source>
        <dbReference type="EMBL" id="SDJ65014.1"/>
    </source>
</evidence>
<evidence type="ECO:0000256" key="2">
    <source>
        <dbReference type="ARBA" id="ARBA00023159"/>
    </source>
</evidence>
<dbReference type="CDD" id="cd00038">
    <property type="entry name" value="CAP_ED"/>
    <property type="match status" value="1"/>
</dbReference>
<proteinExistence type="predicted"/>
<keyword evidence="2" id="KW-0010">Activator</keyword>
<dbReference type="EMBL" id="FNFL01000001">
    <property type="protein sequence ID" value="SDJ65014.1"/>
    <property type="molecule type" value="Genomic_DNA"/>
</dbReference>
<dbReference type="CDD" id="cd05401">
    <property type="entry name" value="NT_GlnE_GlnD_like"/>
    <property type="match status" value="1"/>
</dbReference>
<gene>
    <name evidence="6" type="ORF">SAMN05216243_0086</name>
</gene>
<dbReference type="GO" id="GO:0008773">
    <property type="term" value="F:[protein-PII] uridylyltransferase activity"/>
    <property type="evidence" value="ECO:0007669"/>
    <property type="project" value="InterPro"/>
</dbReference>
<organism evidence="6 7">
    <name type="scientific">Sediminibacillus albus</name>
    <dbReference type="NCBI Taxonomy" id="407036"/>
    <lineage>
        <taxon>Bacteria</taxon>
        <taxon>Bacillati</taxon>
        <taxon>Bacillota</taxon>
        <taxon>Bacilli</taxon>
        <taxon>Bacillales</taxon>
        <taxon>Bacillaceae</taxon>
        <taxon>Sediminibacillus</taxon>
    </lineage>
</organism>
<keyword evidence="7" id="KW-1185">Reference proteome</keyword>
<sequence length="636" mass="74103">MEKYLNMFQSQYPFNLLTEQEFDMITEKAEIRDYKTNEFVIHEDEKEDEVEIHFLISGLANSIMHRSSGKQLSIGYYYPGDLVGMMILLSSGEMKFSVQAMEETKTLCFHKGNFMDIMSTNTKFSNVVLEGISNTMKSLYHEVKYKSSDSDDHSEKEMYTKRVDGYMEPPVFVTPDTSIGEAAGMLQEKELEGVVVSRDKKQMLGVLGYSEIFNAFFLGEKDSPVENFMKKDVYSVMSQNFIYEALSYLKHHPTTIIPVFHKENVVGFLRQSSFFNIKDSIYFDLTYRISNVDKIEELRGLSPFHNKPFQAFVRQLIDHGTFGYEICELISSLNDRIHKQVIHLAEEEMVKEGYGTPQINYCFIVMGSEGRKEQGFSTDQDNGLILADHNRLENAERIKEYFRIFSEKVNFMLEACGFPLCTGGIMAKETKWRRTITEWSSDLDHWIQKMDAQEIRDFTIFMDFRPIFGDYSLAYQLREELTAKVQKKLNLHQLLMKDTLRFRVPFQPFGRIIGVGKQRSINLKKSAVMQIVNAVRIYSIRYGIDNVNTIDRLNKLNQEERFHPRDSENAKMALHRLLTFRLQQNLLQLDEGKPLTNDISLLELSKEDKRKLREALAIAKRLQQVLELSYNRNRVV</sequence>
<accession>A0A1G8VGH6</accession>
<dbReference type="STRING" id="407036.SAMN05216243_0086"/>
<dbReference type="InterPro" id="IPR018821">
    <property type="entry name" value="DUF294_put_nucleoTrafse_sb-bd"/>
</dbReference>
<dbReference type="PANTHER" id="PTHR48108">
    <property type="entry name" value="CBS DOMAIN-CONTAINING PROTEIN CBSX2, CHLOROPLASTIC"/>
    <property type="match status" value="1"/>
</dbReference>
<protein>
    <submittedName>
        <fullName evidence="6">CBS domain-containing protein</fullName>
    </submittedName>
</protein>
<dbReference type="SUPFAM" id="SSF51206">
    <property type="entry name" value="cAMP-binding domain-like"/>
    <property type="match status" value="1"/>
</dbReference>
<evidence type="ECO:0000256" key="1">
    <source>
        <dbReference type="ARBA" id="ARBA00022737"/>
    </source>
</evidence>
<dbReference type="InterPro" id="IPR018490">
    <property type="entry name" value="cNMP-bd_dom_sf"/>
</dbReference>
<dbReference type="PROSITE" id="PS51371">
    <property type="entry name" value="CBS"/>
    <property type="match status" value="1"/>
</dbReference>
<dbReference type="Pfam" id="PF03445">
    <property type="entry name" value="DUF294"/>
    <property type="match status" value="1"/>
</dbReference>
<keyword evidence="3" id="KW-0129">CBS domain</keyword>
<reference evidence="6 7" key="1">
    <citation type="submission" date="2016-10" db="EMBL/GenBank/DDBJ databases">
        <authorList>
            <person name="de Groot N.N."/>
        </authorList>
    </citation>
    <scope>NUCLEOTIDE SEQUENCE [LARGE SCALE GENOMIC DNA]</scope>
    <source>
        <strain evidence="6 7">CGMCC 1.6502</strain>
    </source>
</reference>
<dbReference type="RefSeq" id="WP_245690020.1">
    <property type="nucleotide sequence ID" value="NZ_FNFL01000001.1"/>
</dbReference>
<dbReference type="InterPro" id="IPR051462">
    <property type="entry name" value="CBS_domain-containing"/>
</dbReference>
<dbReference type="InterPro" id="IPR014710">
    <property type="entry name" value="RmlC-like_jellyroll"/>
</dbReference>
<feature type="domain" description="Cyclic nucleotide-binding" evidence="4">
    <location>
        <begin position="13"/>
        <end position="118"/>
    </location>
</feature>
<dbReference type="Proteomes" id="UP000198694">
    <property type="component" value="Unassembled WGS sequence"/>
</dbReference>
<evidence type="ECO:0000259" key="5">
    <source>
        <dbReference type="PROSITE" id="PS51371"/>
    </source>
</evidence>
<name>A0A1G8VGH6_9BACI</name>
<dbReference type="PROSITE" id="PS50042">
    <property type="entry name" value="CNMP_BINDING_3"/>
    <property type="match status" value="1"/>
</dbReference>
<dbReference type="InterPro" id="IPR000595">
    <property type="entry name" value="cNMP-bd_dom"/>
</dbReference>
<dbReference type="Gene3D" id="3.10.580.10">
    <property type="entry name" value="CBS-domain"/>
    <property type="match status" value="1"/>
</dbReference>
<evidence type="ECO:0000256" key="3">
    <source>
        <dbReference type="PROSITE-ProRule" id="PRU00703"/>
    </source>
</evidence>
<dbReference type="InterPro" id="IPR005105">
    <property type="entry name" value="GlnD_Uridyltrans_N"/>
</dbReference>
<evidence type="ECO:0000259" key="4">
    <source>
        <dbReference type="PROSITE" id="PS50042"/>
    </source>
</evidence>
<dbReference type="Pfam" id="PF00571">
    <property type="entry name" value="CBS"/>
    <property type="match status" value="1"/>
</dbReference>
<dbReference type="Pfam" id="PF10335">
    <property type="entry name" value="DUF294_C"/>
    <property type="match status" value="1"/>
</dbReference>
<keyword evidence="1" id="KW-0677">Repeat</keyword>
<dbReference type="SUPFAM" id="SSF54631">
    <property type="entry name" value="CBS-domain pair"/>
    <property type="match status" value="1"/>
</dbReference>
<dbReference type="Pfam" id="PF00027">
    <property type="entry name" value="cNMP_binding"/>
    <property type="match status" value="1"/>
</dbReference>
<dbReference type="AlphaFoldDB" id="A0A1G8VGH6"/>
<dbReference type="PANTHER" id="PTHR48108:SF26">
    <property type="entry name" value="CBS DOMAIN-CONTAINING PROTEIN DDB_G0289609"/>
    <property type="match status" value="1"/>
</dbReference>
<feature type="domain" description="CBS" evidence="5">
    <location>
        <begin position="166"/>
        <end position="223"/>
    </location>
</feature>
<dbReference type="InterPro" id="IPR046342">
    <property type="entry name" value="CBS_dom_sf"/>
</dbReference>